<sequence length="86" mass="9743">MMIGNLANDLKMAKNETKLLQGDIKNFNEERRSLLLQIQERNKHVGNLKTDNDSLVKMNAYSQIAILVCSKLIADWHCKSASLQQG</sequence>
<protein>
    <submittedName>
        <fullName evidence="2">Uncharacterized protein</fullName>
    </submittedName>
</protein>
<proteinExistence type="predicted"/>
<evidence type="ECO:0000313" key="2">
    <source>
        <dbReference type="EMBL" id="GBO34498.1"/>
    </source>
</evidence>
<accession>A0A4Y2WD55</accession>
<dbReference type="EMBL" id="BGPR01061217">
    <property type="protein sequence ID" value="GBO36940.1"/>
    <property type="molecule type" value="Genomic_DNA"/>
</dbReference>
<dbReference type="EMBL" id="BGPR01058338">
    <property type="protein sequence ID" value="GBO34498.1"/>
    <property type="molecule type" value="Genomic_DNA"/>
</dbReference>
<comment type="caution">
    <text evidence="2">The sequence shown here is derived from an EMBL/GenBank/DDBJ whole genome shotgun (WGS) entry which is preliminary data.</text>
</comment>
<gene>
    <name evidence="3" type="ORF">AVEN_111527_1</name>
    <name evidence="1" type="ORF">AVEN_191208_1</name>
    <name evidence="2" type="ORF">AVEN_210634_1</name>
</gene>
<dbReference type="Proteomes" id="UP000499080">
    <property type="component" value="Unassembled WGS sequence"/>
</dbReference>
<dbReference type="AlphaFoldDB" id="A0A4Y2WD55"/>
<evidence type="ECO:0000313" key="1">
    <source>
        <dbReference type="EMBL" id="GBO34493.1"/>
    </source>
</evidence>
<dbReference type="EMBL" id="BGPR01058332">
    <property type="protein sequence ID" value="GBO34493.1"/>
    <property type="molecule type" value="Genomic_DNA"/>
</dbReference>
<evidence type="ECO:0000313" key="4">
    <source>
        <dbReference type="Proteomes" id="UP000499080"/>
    </source>
</evidence>
<keyword evidence="4" id="KW-1185">Reference proteome</keyword>
<organism evidence="2 4">
    <name type="scientific">Araneus ventricosus</name>
    <name type="common">Orbweaver spider</name>
    <name type="synonym">Epeira ventricosa</name>
    <dbReference type="NCBI Taxonomy" id="182803"/>
    <lineage>
        <taxon>Eukaryota</taxon>
        <taxon>Metazoa</taxon>
        <taxon>Ecdysozoa</taxon>
        <taxon>Arthropoda</taxon>
        <taxon>Chelicerata</taxon>
        <taxon>Arachnida</taxon>
        <taxon>Araneae</taxon>
        <taxon>Araneomorphae</taxon>
        <taxon>Entelegynae</taxon>
        <taxon>Araneoidea</taxon>
        <taxon>Araneidae</taxon>
        <taxon>Araneus</taxon>
    </lineage>
</organism>
<reference evidence="2 4" key="1">
    <citation type="journal article" date="2019" name="Sci. Rep.">
        <title>Orb-weaving spider Araneus ventricosus genome elucidates the spidroin gene catalogue.</title>
        <authorList>
            <person name="Kono N."/>
            <person name="Nakamura H."/>
            <person name="Ohtoshi R."/>
            <person name="Moran D.A.P."/>
            <person name="Shinohara A."/>
            <person name="Yoshida Y."/>
            <person name="Fujiwara M."/>
            <person name="Mori M."/>
            <person name="Tomita M."/>
            <person name="Arakawa K."/>
        </authorList>
    </citation>
    <scope>NUCLEOTIDE SEQUENCE [LARGE SCALE GENOMIC DNA]</scope>
</reference>
<evidence type="ECO:0000313" key="3">
    <source>
        <dbReference type="EMBL" id="GBO36940.1"/>
    </source>
</evidence>
<name>A0A4Y2WD55_ARAVE</name>